<proteinExistence type="predicted"/>
<comment type="caution">
    <text evidence="1">The sequence shown here is derived from an EMBL/GenBank/DDBJ whole genome shotgun (WGS) entry which is preliminary data.</text>
</comment>
<evidence type="ECO:0000313" key="2">
    <source>
        <dbReference type="Proteomes" id="UP001163603"/>
    </source>
</evidence>
<name>A0ACC0Y2H7_9ROSI</name>
<evidence type="ECO:0000313" key="1">
    <source>
        <dbReference type="EMBL" id="KAJ0028612.1"/>
    </source>
</evidence>
<organism evidence="1 2">
    <name type="scientific">Pistacia integerrima</name>
    <dbReference type="NCBI Taxonomy" id="434235"/>
    <lineage>
        <taxon>Eukaryota</taxon>
        <taxon>Viridiplantae</taxon>
        <taxon>Streptophyta</taxon>
        <taxon>Embryophyta</taxon>
        <taxon>Tracheophyta</taxon>
        <taxon>Spermatophyta</taxon>
        <taxon>Magnoliopsida</taxon>
        <taxon>eudicotyledons</taxon>
        <taxon>Gunneridae</taxon>
        <taxon>Pentapetalae</taxon>
        <taxon>rosids</taxon>
        <taxon>malvids</taxon>
        <taxon>Sapindales</taxon>
        <taxon>Anacardiaceae</taxon>
        <taxon>Pistacia</taxon>
    </lineage>
</organism>
<keyword evidence="2" id="KW-1185">Reference proteome</keyword>
<accession>A0ACC0Y2H7</accession>
<dbReference type="EMBL" id="CM047744">
    <property type="protein sequence ID" value="KAJ0028612.1"/>
    <property type="molecule type" value="Genomic_DNA"/>
</dbReference>
<reference evidence="2" key="1">
    <citation type="journal article" date="2023" name="G3 (Bethesda)">
        <title>Genome assembly and association tests identify interacting loci associated with vigor, precocity, and sex in interspecific pistachio rootstocks.</title>
        <authorList>
            <person name="Palmer W."/>
            <person name="Jacygrad E."/>
            <person name="Sagayaradj S."/>
            <person name="Cavanaugh K."/>
            <person name="Han R."/>
            <person name="Bertier L."/>
            <person name="Beede B."/>
            <person name="Kafkas S."/>
            <person name="Golino D."/>
            <person name="Preece J."/>
            <person name="Michelmore R."/>
        </authorList>
    </citation>
    <scope>NUCLEOTIDE SEQUENCE [LARGE SCALE GENOMIC DNA]</scope>
</reference>
<dbReference type="Proteomes" id="UP001163603">
    <property type="component" value="Chromosome 9"/>
</dbReference>
<sequence>MDPKHLFLSLFNFFLLSGQQTVLGSSHRHHLPRTHHVFDFKPTKLFVFGDSYADTGNIGKPVASSWKQPYGITFPGKPAGRFSDGRVLTDYLARFVGVKSPIPYRWRKLGIKHLRYGINFAYGGTGVFDTLIAEPNMTTQINFFQQLIKDQVYTPQDLQFSVGLVSVAGNDYSTYIARNGSAEGWQPFITQVVNQLALNLKRIQGLGVKNLIVSGLQPLGCLPQSTFTSSFQQCNGTQNELVNFHNLLLQQAVVKLNNETKDSKIVILDLYGAFMTVFKGKGGSKFGNPLKPCCIGISTAYSCGSIDGKGEKKYSVCEKPESSFFWDTVHPTQEGWRAVYSVLHANLEQI</sequence>
<protein>
    <submittedName>
        <fullName evidence="1">Uncharacterized protein</fullName>
    </submittedName>
</protein>
<gene>
    <name evidence="1" type="ORF">Pint_35930</name>
</gene>